<dbReference type="EMBL" id="AF119862">
    <property type="protein sequence ID" value="AAF69616.1"/>
    <property type="molecule type" value="mRNA"/>
</dbReference>
<dbReference type="AlphaFoldDB" id="Q9P184"/>
<proteinExistence type="evidence at transcript level"/>
<organism evidence="1">
    <name type="scientific">Homo sapiens</name>
    <name type="common">Human</name>
    <dbReference type="NCBI Taxonomy" id="9606"/>
    <lineage>
        <taxon>Eukaryota</taxon>
        <taxon>Metazoa</taxon>
        <taxon>Chordata</taxon>
        <taxon>Craniata</taxon>
        <taxon>Vertebrata</taxon>
        <taxon>Euteleostomi</taxon>
        <taxon>Mammalia</taxon>
        <taxon>Eutheria</taxon>
        <taxon>Euarchontoglires</taxon>
        <taxon>Primates</taxon>
        <taxon>Haplorrhini</taxon>
        <taxon>Catarrhini</taxon>
        <taxon>Hominidae</taxon>
        <taxon>Homo</taxon>
    </lineage>
</organism>
<protein>
    <submittedName>
        <fullName evidence="1">PRO2130</fullName>
    </submittedName>
</protein>
<reference evidence="1" key="1">
    <citation type="submission" date="1999-01" db="EMBL/GenBank/DDBJ databases">
        <title>Functional prediction of the coding sequences of 79 new genes deduced by analysis of cDNA clones from human fetal liver.</title>
        <authorList>
            <person name="Zhang C."/>
            <person name="Yu Y."/>
            <person name="Zhang S."/>
            <person name="Wei H."/>
            <person name="Zhang Y."/>
            <person name="Zhou G."/>
            <person name="Bi J."/>
            <person name="Liu M."/>
            <person name="He F."/>
        </authorList>
    </citation>
    <scope>NUCLEOTIDE SEQUENCE</scope>
    <source>
        <tissue evidence="1">Liver</tissue>
    </source>
</reference>
<name>Q9P184_HUMAN</name>
<evidence type="ECO:0000313" key="1">
    <source>
        <dbReference type="EMBL" id="AAF69616.1"/>
    </source>
</evidence>
<accession>Q9P184</accession>
<sequence>MGRDATRIGERLQGEGNFQLNFVTISSKLKVSWTESGKGVTQERRYSTETGAGGEAQILKAACFLSGEAWSLRQVFSPAHRLPGNKLSAIGVHSESETSLSGCVGAG</sequence>